<name>A0A4Y5FEU4_9CAUD</name>
<dbReference type="EMBL" id="MK504444">
    <property type="protein sequence ID" value="QBJ03585.1"/>
    <property type="molecule type" value="Genomic_DNA"/>
</dbReference>
<evidence type="ECO:0000313" key="1">
    <source>
        <dbReference type="EMBL" id="QBJ03585.1"/>
    </source>
</evidence>
<proteinExistence type="predicted"/>
<accession>A0A4Y5FEU4</accession>
<gene>
    <name evidence="1" type="ORF">UCC3521_0047</name>
</gene>
<evidence type="ECO:0000313" key="2">
    <source>
        <dbReference type="Proteomes" id="UP000309991"/>
    </source>
</evidence>
<organism evidence="1 2">
    <name type="scientific">Lactobacillus phage 3-521</name>
    <dbReference type="NCBI Taxonomy" id="2510943"/>
    <lineage>
        <taxon>Viruses</taxon>
        <taxon>Duplodnaviria</taxon>
        <taxon>Heunggongvirae</taxon>
        <taxon>Uroviricota</taxon>
        <taxon>Caudoviricetes</taxon>
        <taxon>Herelleviridae</taxon>
        <taxon>Watanabevirus</taxon>
        <taxon>Watanabevirus wv3521</taxon>
    </lineage>
</organism>
<protein>
    <submittedName>
        <fullName evidence="1">Uncharacterized protein</fullName>
    </submittedName>
</protein>
<sequence length="94" mass="10975">MVQSKSKEQVISQRKSVLSGAFNKHVIPAKSHRVGAIHYCTVCGKQLTAYISTENRYRCRYKHYYCHIGWITYGVCYHADSCYRELKRQGKLIE</sequence>
<reference evidence="1 2" key="1">
    <citation type="submission" date="2019-02" db="EMBL/GenBank/DDBJ databases">
        <title>Isolation of virulent Lactobacillus brevis phages.</title>
        <authorList>
            <person name="Feyereisen M."/>
            <person name="Mahony J."/>
            <person name="O'Sullivan T."/>
            <person name="van Sinderen D."/>
        </authorList>
    </citation>
    <scope>NUCLEOTIDE SEQUENCE [LARGE SCALE GENOMIC DNA]</scope>
</reference>
<dbReference type="Proteomes" id="UP000309991">
    <property type="component" value="Segment"/>
</dbReference>
<keyword evidence="2" id="KW-1185">Reference proteome</keyword>